<organism evidence="2 3">
    <name type="scientific">Albidovulum salinarum</name>
    <dbReference type="NCBI Taxonomy" id="2984153"/>
    <lineage>
        <taxon>Bacteria</taxon>
        <taxon>Pseudomonadati</taxon>
        <taxon>Pseudomonadota</taxon>
        <taxon>Alphaproteobacteria</taxon>
        <taxon>Rhodobacterales</taxon>
        <taxon>Paracoccaceae</taxon>
        <taxon>Albidovulum</taxon>
    </lineage>
</organism>
<keyword evidence="3" id="KW-1185">Reference proteome</keyword>
<dbReference type="InterPro" id="IPR016181">
    <property type="entry name" value="Acyl_CoA_acyltransferase"/>
</dbReference>
<feature type="domain" description="N-acetyltransferase" evidence="1">
    <location>
        <begin position="101"/>
        <end position="235"/>
    </location>
</feature>
<sequence>MSDIFAASDATWPAAAVHRAGAFLVREGQGGGQRVSSATAEAVWDAADLDAAEAMQRNLGQRLLFMVRPGDEALDAALEARGYRVVDPVNIYAAPVAELLAEVPPLSAFTIWPPLAIMRDLWAEGGIGPGRLAVMARAEGPKTTVLGRVNDRAAGTAFVAIHRETAMMHALQVVPEQRRQGSAVKMMRKAAAWAQDHGAERFLVLVTAANAEANALYSSLGMRIVGHYHYRSKEP</sequence>
<dbReference type="PROSITE" id="PS51186">
    <property type="entry name" value="GNAT"/>
    <property type="match status" value="1"/>
</dbReference>
<comment type="caution">
    <text evidence="2">The sequence shown here is derived from an EMBL/GenBank/DDBJ whole genome shotgun (WGS) entry which is preliminary data.</text>
</comment>
<dbReference type="Proteomes" id="UP001209535">
    <property type="component" value="Unassembled WGS sequence"/>
</dbReference>
<dbReference type="RefSeq" id="WP_263336042.1">
    <property type="nucleotide sequence ID" value="NZ_JAOVQO010000009.1"/>
</dbReference>
<protein>
    <submittedName>
        <fullName evidence="2">GNAT family N-acetyltransferase</fullName>
    </submittedName>
</protein>
<evidence type="ECO:0000259" key="1">
    <source>
        <dbReference type="PROSITE" id="PS51186"/>
    </source>
</evidence>
<gene>
    <name evidence="2" type="ORF">OEZ60_11170</name>
</gene>
<reference evidence="2 3" key="1">
    <citation type="submission" date="2022-10" db="EMBL/GenBank/DDBJ databases">
        <title>Defluviimonas sp. nov., isolated from ocean surface sediments.</title>
        <authorList>
            <person name="He W."/>
            <person name="Wang L."/>
            <person name="Zhang D.-F."/>
        </authorList>
    </citation>
    <scope>NUCLEOTIDE SEQUENCE [LARGE SCALE GENOMIC DNA]</scope>
    <source>
        <strain evidence="2 3">WL0024</strain>
    </source>
</reference>
<dbReference type="CDD" id="cd04301">
    <property type="entry name" value="NAT_SF"/>
    <property type="match status" value="1"/>
</dbReference>
<dbReference type="EMBL" id="JAOVQO010000009">
    <property type="protein sequence ID" value="MCU9848571.1"/>
    <property type="molecule type" value="Genomic_DNA"/>
</dbReference>
<dbReference type="InterPro" id="IPR000182">
    <property type="entry name" value="GNAT_dom"/>
</dbReference>
<dbReference type="SUPFAM" id="SSF55729">
    <property type="entry name" value="Acyl-CoA N-acyltransferases (Nat)"/>
    <property type="match status" value="1"/>
</dbReference>
<evidence type="ECO:0000313" key="3">
    <source>
        <dbReference type="Proteomes" id="UP001209535"/>
    </source>
</evidence>
<dbReference type="Gene3D" id="3.40.630.30">
    <property type="match status" value="1"/>
</dbReference>
<name>A0ABT2X3Q1_9RHOB</name>
<dbReference type="Pfam" id="PF00583">
    <property type="entry name" value="Acetyltransf_1"/>
    <property type="match status" value="1"/>
</dbReference>
<proteinExistence type="predicted"/>
<accession>A0ABT2X3Q1</accession>
<evidence type="ECO:0000313" key="2">
    <source>
        <dbReference type="EMBL" id="MCU9848571.1"/>
    </source>
</evidence>